<dbReference type="AlphaFoldDB" id="A0AAE0XT77"/>
<accession>A0AAE0XT77</accession>
<dbReference type="SMART" id="SM00192">
    <property type="entry name" value="LDLa"/>
    <property type="match status" value="2"/>
</dbReference>
<evidence type="ECO:0000256" key="7">
    <source>
        <dbReference type="PROSITE-ProRule" id="PRU00124"/>
    </source>
</evidence>
<keyword evidence="9" id="KW-1185">Reference proteome</keyword>
<keyword evidence="3" id="KW-0677">Repeat</keyword>
<keyword evidence="4" id="KW-1133">Transmembrane helix</keyword>
<proteinExistence type="predicted"/>
<reference evidence="8" key="1">
    <citation type="journal article" date="2023" name="G3 (Bethesda)">
        <title>A reference genome for the long-term kleptoplast-retaining sea slug Elysia crispata morphotype clarki.</title>
        <authorList>
            <person name="Eastman K.E."/>
            <person name="Pendleton A.L."/>
            <person name="Shaikh M.A."/>
            <person name="Suttiyut T."/>
            <person name="Ogas R."/>
            <person name="Tomko P."/>
            <person name="Gavelis G."/>
            <person name="Widhalm J.R."/>
            <person name="Wisecaver J.H."/>
        </authorList>
    </citation>
    <scope>NUCLEOTIDE SEQUENCE</scope>
    <source>
        <strain evidence="8">ECLA1</strain>
    </source>
</reference>
<dbReference type="InterPro" id="IPR050685">
    <property type="entry name" value="LDLR"/>
</dbReference>
<feature type="disulfide bond" evidence="7">
    <location>
        <begin position="114"/>
        <end position="132"/>
    </location>
</feature>
<dbReference type="EMBL" id="JAWDGP010007744">
    <property type="protein sequence ID" value="KAK3706598.1"/>
    <property type="molecule type" value="Genomic_DNA"/>
</dbReference>
<gene>
    <name evidence="8" type="ORF">RRG08_055037</name>
</gene>
<evidence type="ECO:0000256" key="1">
    <source>
        <dbReference type="ARBA" id="ARBA00004167"/>
    </source>
</evidence>
<sequence length="178" mass="19200">MRSDRGSDVTDVVISTQGIPQALLYSGYQHTGYSASFTLQWLCLGDTFRSLGGMDNSPSAAGRDLCENSANFRCDPEGSQCVFANATCDGISHCANGRDESVETCGCLPSEFQCNQTTCISKLKQCDTFRDCSDGLDEQNCESYSCYESSFFAATTIFASLSTSISVISHEATAVMLR</sequence>
<evidence type="ECO:0000256" key="6">
    <source>
        <dbReference type="ARBA" id="ARBA00023157"/>
    </source>
</evidence>
<comment type="subcellular location">
    <subcellularLocation>
        <location evidence="1">Membrane</location>
        <topology evidence="1">Single-pass membrane protein</topology>
    </subcellularLocation>
</comment>
<feature type="disulfide bond" evidence="7">
    <location>
        <begin position="126"/>
        <end position="141"/>
    </location>
</feature>
<organism evidence="8 9">
    <name type="scientific">Elysia crispata</name>
    <name type="common">lettuce slug</name>
    <dbReference type="NCBI Taxonomy" id="231223"/>
    <lineage>
        <taxon>Eukaryota</taxon>
        <taxon>Metazoa</taxon>
        <taxon>Spiralia</taxon>
        <taxon>Lophotrochozoa</taxon>
        <taxon>Mollusca</taxon>
        <taxon>Gastropoda</taxon>
        <taxon>Heterobranchia</taxon>
        <taxon>Euthyneura</taxon>
        <taxon>Panpulmonata</taxon>
        <taxon>Sacoglossa</taxon>
        <taxon>Placobranchoidea</taxon>
        <taxon>Plakobranchidae</taxon>
        <taxon>Elysia</taxon>
    </lineage>
</organism>
<feature type="disulfide bond" evidence="7">
    <location>
        <begin position="107"/>
        <end position="119"/>
    </location>
</feature>
<keyword evidence="6 7" id="KW-1015">Disulfide bond</keyword>
<evidence type="ECO:0000313" key="9">
    <source>
        <dbReference type="Proteomes" id="UP001283361"/>
    </source>
</evidence>
<dbReference type="Gene3D" id="4.10.400.10">
    <property type="entry name" value="Low-density Lipoprotein Receptor"/>
    <property type="match status" value="1"/>
</dbReference>
<dbReference type="GO" id="GO:0005886">
    <property type="term" value="C:plasma membrane"/>
    <property type="evidence" value="ECO:0007669"/>
    <property type="project" value="TreeGrafter"/>
</dbReference>
<dbReference type="Pfam" id="PF00057">
    <property type="entry name" value="Ldl_recept_a"/>
    <property type="match status" value="1"/>
</dbReference>
<dbReference type="Proteomes" id="UP001283361">
    <property type="component" value="Unassembled WGS sequence"/>
</dbReference>
<dbReference type="PANTHER" id="PTHR24270:SF62">
    <property type="entry name" value="LOW-DENSITY LIPOPROTEIN RECEPTOR-RELATED PROTEIN 2"/>
    <property type="match status" value="1"/>
</dbReference>
<dbReference type="PANTHER" id="PTHR24270">
    <property type="entry name" value="LOW-DENSITY LIPOPROTEIN RECEPTOR-RELATED"/>
    <property type="match status" value="1"/>
</dbReference>
<dbReference type="Gene3D" id="2.40.128.620">
    <property type="match status" value="1"/>
</dbReference>
<evidence type="ECO:0000313" key="8">
    <source>
        <dbReference type="EMBL" id="KAK3706598.1"/>
    </source>
</evidence>
<dbReference type="PROSITE" id="PS50068">
    <property type="entry name" value="LDLRA_2"/>
    <property type="match status" value="2"/>
</dbReference>
<evidence type="ECO:0000256" key="4">
    <source>
        <dbReference type="ARBA" id="ARBA00022989"/>
    </source>
</evidence>
<name>A0AAE0XT77_9GAST</name>
<dbReference type="InterPro" id="IPR002172">
    <property type="entry name" value="LDrepeatLR_classA_rpt"/>
</dbReference>
<evidence type="ECO:0000256" key="2">
    <source>
        <dbReference type="ARBA" id="ARBA00022692"/>
    </source>
</evidence>
<evidence type="ECO:0000256" key="5">
    <source>
        <dbReference type="ARBA" id="ARBA00023136"/>
    </source>
</evidence>
<keyword evidence="5" id="KW-0472">Membrane</keyword>
<dbReference type="PRINTS" id="PR00261">
    <property type="entry name" value="LDLRECEPTOR"/>
</dbReference>
<dbReference type="InterPro" id="IPR036055">
    <property type="entry name" value="LDL_receptor-like_sf"/>
</dbReference>
<evidence type="ECO:0000256" key="3">
    <source>
        <dbReference type="ARBA" id="ARBA00022737"/>
    </source>
</evidence>
<dbReference type="SUPFAM" id="SSF57424">
    <property type="entry name" value="LDL receptor-like module"/>
    <property type="match status" value="2"/>
</dbReference>
<comment type="caution">
    <text evidence="7">Lacks conserved residue(s) required for the propagation of feature annotation.</text>
</comment>
<dbReference type="GO" id="GO:0016192">
    <property type="term" value="P:vesicle-mediated transport"/>
    <property type="evidence" value="ECO:0007669"/>
    <property type="project" value="UniProtKB-ARBA"/>
</dbReference>
<keyword evidence="2" id="KW-0812">Transmembrane</keyword>
<dbReference type="CDD" id="cd00112">
    <property type="entry name" value="LDLa"/>
    <property type="match status" value="1"/>
</dbReference>
<comment type="caution">
    <text evidence="8">The sequence shown here is derived from an EMBL/GenBank/DDBJ whole genome shotgun (WGS) entry which is preliminary data.</text>
</comment>
<protein>
    <submittedName>
        <fullName evidence="8">Uncharacterized protein</fullName>
    </submittedName>
</protein>